<evidence type="ECO:0000313" key="2">
    <source>
        <dbReference type="Proteomes" id="UP000198949"/>
    </source>
</evidence>
<name>A0A1G6ZPB8_9ACTN</name>
<protein>
    <submittedName>
        <fullName evidence="1">Uncharacterized protein</fullName>
    </submittedName>
</protein>
<proteinExistence type="predicted"/>
<keyword evidence="2" id="KW-1185">Reference proteome</keyword>
<gene>
    <name evidence="1" type="ORF">SAMN05216270_11190</name>
</gene>
<dbReference type="EMBL" id="FNAD01000011">
    <property type="protein sequence ID" value="SDE03705.1"/>
    <property type="molecule type" value="Genomic_DNA"/>
</dbReference>
<organism evidence="1 2">
    <name type="scientific">Glycomyces harbinensis</name>
    <dbReference type="NCBI Taxonomy" id="58114"/>
    <lineage>
        <taxon>Bacteria</taxon>
        <taxon>Bacillati</taxon>
        <taxon>Actinomycetota</taxon>
        <taxon>Actinomycetes</taxon>
        <taxon>Glycomycetales</taxon>
        <taxon>Glycomycetaceae</taxon>
        <taxon>Glycomyces</taxon>
    </lineage>
</organism>
<dbReference type="STRING" id="58114.SAMN05216270_11190"/>
<evidence type="ECO:0000313" key="1">
    <source>
        <dbReference type="EMBL" id="SDE03705.1"/>
    </source>
</evidence>
<accession>A0A1G6ZPB8</accession>
<dbReference type="AlphaFoldDB" id="A0A1G6ZPB8"/>
<reference evidence="2" key="1">
    <citation type="submission" date="2016-10" db="EMBL/GenBank/DDBJ databases">
        <authorList>
            <person name="Varghese N."/>
            <person name="Submissions S."/>
        </authorList>
    </citation>
    <scope>NUCLEOTIDE SEQUENCE [LARGE SCALE GENOMIC DNA]</scope>
    <source>
        <strain evidence="2">CGMCC 4.3516</strain>
    </source>
</reference>
<sequence>MWVTAVGLPYLKAGTLVSGYRRLTLQYEQHGHLSAGFPTLPAITCAKKLAN</sequence>
<dbReference type="Proteomes" id="UP000198949">
    <property type="component" value="Unassembled WGS sequence"/>
</dbReference>